<name>A0AAD3DHG9_9CHLO</name>
<dbReference type="GO" id="GO:0005886">
    <property type="term" value="C:plasma membrane"/>
    <property type="evidence" value="ECO:0007669"/>
    <property type="project" value="TreeGrafter"/>
</dbReference>
<evidence type="ECO:0000256" key="6">
    <source>
        <dbReference type="ARBA" id="ARBA00023180"/>
    </source>
</evidence>
<dbReference type="InterPro" id="IPR002048">
    <property type="entry name" value="EF_hand_dom"/>
</dbReference>
<dbReference type="PROSITE" id="PS00018">
    <property type="entry name" value="EF_HAND_1"/>
    <property type="match status" value="1"/>
</dbReference>
<organism evidence="11 12">
    <name type="scientific">Astrephomene gubernaculifera</name>
    <dbReference type="NCBI Taxonomy" id="47775"/>
    <lineage>
        <taxon>Eukaryota</taxon>
        <taxon>Viridiplantae</taxon>
        <taxon>Chlorophyta</taxon>
        <taxon>core chlorophytes</taxon>
        <taxon>Chlorophyceae</taxon>
        <taxon>CS clade</taxon>
        <taxon>Chlamydomonadales</taxon>
        <taxon>Astrephomenaceae</taxon>
        <taxon>Astrephomene</taxon>
    </lineage>
</organism>
<feature type="transmembrane region" description="Helical" evidence="8">
    <location>
        <begin position="97"/>
        <end position="124"/>
    </location>
</feature>
<dbReference type="InterPro" id="IPR002889">
    <property type="entry name" value="WSC_carb-bd"/>
</dbReference>
<dbReference type="GO" id="GO:0005509">
    <property type="term" value="F:calcium ion binding"/>
    <property type="evidence" value="ECO:0007669"/>
    <property type="project" value="InterPro"/>
</dbReference>
<keyword evidence="5 8" id="KW-0472">Membrane</keyword>
<feature type="domain" description="EF-hand" evidence="9">
    <location>
        <begin position="56"/>
        <end position="91"/>
    </location>
</feature>
<evidence type="ECO:0000313" key="12">
    <source>
        <dbReference type="Proteomes" id="UP001054857"/>
    </source>
</evidence>
<feature type="domain" description="WSC" evidence="10">
    <location>
        <begin position="1210"/>
        <end position="1306"/>
    </location>
</feature>
<keyword evidence="4 8" id="KW-1133">Transmembrane helix</keyword>
<dbReference type="SMART" id="SM00321">
    <property type="entry name" value="WSC"/>
    <property type="match status" value="4"/>
</dbReference>
<dbReference type="PANTHER" id="PTHR24269">
    <property type="entry name" value="KREMEN PROTEIN"/>
    <property type="match status" value="1"/>
</dbReference>
<dbReference type="PROSITE" id="PS51212">
    <property type="entry name" value="WSC"/>
    <property type="match status" value="3"/>
</dbReference>
<sequence>MESQAPPPLQGSLSSSKVLPVTTASGTDPEGGQPETPALELGGINLKDALAGRTAAARTKLEKILNEFDKDKDGQLSAAELGQVIERLAAERSNKKVLMGVIIGFVVFSIMLIGALSGMTWGVVAALKEEEIRGGKMYDIEDPTQVVQTANSDMSVVGGVLVNRQAFEATTSPDNSTALPGTGNTPHASTVLRTAAFVGTPQKFSSQIPVKSLMELKYLYIQGAGQVEVAMTVLGVARVPQAGSAYGTVVHILTLAGTITLDGTAIDFNESLAPVFLQAGFAVASNRRSLLGAYDVLGFFNFIEDVDIFNMPSGAPRPALPSGNFRMQIQVFDPCSVPLNPSVDRCVYLPTSDTTPPAPPPANYYGNTPPPLAGDPDSSLRRSSSRRLAETGTRRRLQVTTDTTTGDGVDLAGTTIINGTRYMVHTETSTLYKGLTRTVYEYAVFPDYIKIELVNNVTNIMQSWTQEVVTNGTTPPVYFCNSKPHSALGSLGNANETLVNFTFVGYEEHFGRSARHFKLVVRQPDVSKNVSSGSSSAPPLSSLLTIDYWDSRSGAVPLGFEFSHPWIGRTMINVTEFVQLSDSDIDPADFVYPLSVAGATCGKDTSVPKLSSPFSLPSMYRVKNTTMDELVASKLASQGNKYASLFANKTAGARRRMTSAFSSSASSSSSSTSSAALRSSSNLTTSHHHLHRQRQLDSGFSALNALDSSLWCGAPAGAYITAYGVEPCTVDWANVGSFYQYLYLRGACGMQFEPWPVFLDGSITVDNCPTNSFIQGCIVLSVGLQGYIEEYLNVGWLATLSNMIDLGNDLEIELCAGWRPTDRLAYASGELDFTLSNFRVALESELDFTTSRIWLDGITLAGEVGVNMYFWSYYVQVASYTFMQDYTLWESAGSAASALAVQPNPTMYKGYNQYYLGCYGDYWNRRMNSVVTDKNMNLAWCRQAAIAAGYRYFGIEVAQECYGTNDMATATAFGPATTCNMKCGDGNLCGGPWGLSIYDSGYMGCYTDSANRTVSTLLRRDTGSVTYEVCRQLALQGGYSYFGLQASCECWATNNVLQAQSLGPAGNCNQQCSAGGGDMCGGGWANSLFSAIPNNGSAGYYGHTNASSWVGCYKDSVSTSLLTLVDSAAVMTVSRCRKAAVTWGLRYFAIQNATACLASNNLTVATSLGNSTTGCNLNCTSEGNNIYSYTNACGSATTATSTVAYNSIQDSGYLGCFKDSNVTDLVPKLLMADTNGMTPDNCRNVAAASGYDLFALQNGILCYVGAYKNLSAAISLGPAYNCNVTCPGSSDYMCGGLYANSLYQVVLAPIPVGAGSTNGTAAGRR</sequence>
<dbReference type="InterPro" id="IPR018247">
    <property type="entry name" value="EF_Hand_1_Ca_BS"/>
</dbReference>
<dbReference type="Proteomes" id="UP001054857">
    <property type="component" value="Unassembled WGS sequence"/>
</dbReference>
<protein>
    <submittedName>
        <fullName evidence="11">Uncharacterized protein</fullName>
    </submittedName>
</protein>
<keyword evidence="2 8" id="KW-0812">Transmembrane</keyword>
<evidence type="ECO:0000259" key="10">
    <source>
        <dbReference type="PROSITE" id="PS51212"/>
    </source>
</evidence>
<evidence type="ECO:0000313" key="11">
    <source>
        <dbReference type="EMBL" id="GFR41921.1"/>
    </source>
</evidence>
<comment type="subcellular location">
    <subcellularLocation>
        <location evidence="1">Membrane</location>
        <topology evidence="1">Single-pass membrane protein</topology>
    </subcellularLocation>
</comment>
<dbReference type="InterPro" id="IPR051836">
    <property type="entry name" value="Kremen_rcpt"/>
</dbReference>
<dbReference type="PANTHER" id="PTHR24269:SF16">
    <property type="entry name" value="PROTEIN SLG1"/>
    <property type="match status" value="1"/>
</dbReference>
<evidence type="ECO:0000256" key="3">
    <source>
        <dbReference type="ARBA" id="ARBA00022729"/>
    </source>
</evidence>
<accession>A0AAD3DHG9</accession>
<gene>
    <name evidence="11" type="ORF">Agub_g2713</name>
</gene>
<evidence type="ECO:0000259" key="9">
    <source>
        <dbReference type="PROSITE" id="PS50222"/>
    </source>
</evidence>
<feature type="compositionally biased region" description="Pro residues" evidence="7">
    <location>
        <begin position="356"/>
        <end position="373"/>
    </location>
</feature>
<evidence type="ECO:0000256" key="2">
    <source>
        <dbReference type="ARBA" id="ARBA00022692"/>
    </source>
</evidence>
<keyword evidence="12" id="KW-1185">Reference proteome</keyword>
<proteinExistence type="predicted"/>
<feature type="compositionally biased region" description="Polar residues" evidence="7">
    <location>
        <begin position="11"/>
        <end position="26"/>
    </location>
</feature>
<keyword evidence="3" id="KW-0732">Signal</keyword>
<reference evidence="11 12" key="1">
    <citation type="journal article" date="2021" name="Sci. Rep.">
        <title>Genome sequencing of the multicellular alga Astrephomene provides insights into convergent evolution of germ-soma differentiation.</title>
        <authorList>
            <person name="Yamashita S."/>
            <person name="Yamamoto K."/>
            <person name="Matsuzaki R."/>
            <person name="Suzuki S."/>
            <person name="Yamaguchi H."/>
            <person name="Hirooka S."/>
            <person name="Minakuchi Y."/>
            <person name="Miyagishima S."/>
            <person name="Kawachi M."/>
            <person name="Toyoda A."/>
            <person name="Nozaki H."/>
        </authorList>
    </citation>
    <scope>NUCLEOTIDE SEQUENCE [LARGE SCALE GENOMIC DNA]</scope>
    <source>
        <strain evidence="11 12">NIES-4017</strain>
    </source>
</reference>
<evidence type="ECO:0000256" key="7">
    <source>
        <dbReference type="SAM" id="MobiDB-lite"/>
    </source>
</evidence>
<dbReference type="EMBL" id="BMAR01000002">
    <property type="protein sequence ID" value="GFR41921.1"/>
    <property type="molecule type" value="Genomic_DNA"/>
</dbReference>
<evidence type="ECO:0000256" key="1">
    <source>
        <dbReference type="ARBA" id="ARBA00004167"/>
    </source>
</evidence>
<evidence type="ECO:0000256" key="4">
    <source>
        <dbReference type="ARBA" id="ARBA00022989"/>
    </source>
</evidence>
<dbReference type="PROSITE" id="PS50222">
    <property type="entry name" value="EF_HAND_2"/>
    <property type="match status" value="1"/>
</dbReference>
<feature type="region of interest" description="Disordered" evidence="7">
    <location>
        <begin position="350"/>
        <end position="399"/>
    </location>
</feature>
<feature type="domain" description="WSC" evidence="10">
    <location>
        <begin position="1106"/>
        <end position="1206"/>
    </location>
</feature>
<comment type="caution">
    <text evidence="11">The sequence shown here is derived from an EMBL/GenBank/DDBJ whole genome shotgun (WGS) entry which is preliminary data.</text>
</comment>
<dbReference type="Pfam" id="PF01822">
    <property type="entry name" value="WSC"/>
    <property type="match status" value="4"/>
</dbReference>
<feature type="domain" description="WSC" evidence="10">
    <location>
        <begin position="999"/>
        <end position="1092"/>
    </location>
</feature>
<feature type="region of interest" description="Disordered" evidence="7">
    <location>
        <begin position="1"/>
        <end position="39"/>
    </location>
</feature>
<evidence type="ECO:0000256" key="8">
    <source>
        <dbReference type="SAM" id="Phobius"/>
    </source>
</evidence>
<dbReference type="SMART" id="SM00054">
    <property type="entry name" value="EFh"/>
    <property type="match status" value="1"/>
</dbReference>
<dbReference type="Gene3D" id="1.10.238.10">
    <property type="entry name" value="EF-hand"/>
    <property type="match status" value="1"/>
</dbReference>
<keyword evidence="6" id="KW-0325">Glycoprotein</keyword>
<evidence type="ECO:0000256" key="5">
    <source>
        <dbReference type="ARBA" id="ARBA00023136"/>
    </source>
</evidence>